<accession>A0A2C8ZIY8</accession>
<evidence type="ECO:0000256" key="5">
    <source>
        <dbReference type="ARBA" id="ARBA00023136"/>
    </source>
</evidence>
<feature type="transmembrane region" description="Helical" evidence="6">
    <location>
        <begin position="282"/>
        <end position="305"/>
    </location>
</feature>
<evidence type="ECO:0000256" key="3">
    <source>
        <dbReference type="ARBA" id="ARBA00022692"/>
    </source>
</evidence>
<evidence type="ECO:0000256" key="4">
    <source>
        <dbReference type="ARBA" id="ARBA00022989"/>
    </source>
</evidence>
<dbReference type="InterPro" id="IPR018076">
    <property type="entry name" value="T2SS_GspF_dom"/>
</dbReference>
<evidence type="ECO:0000313" key="8">
    <source>
        <dbReference type="EMBL" id="SOE64795.1"/>
    </source>
</evidence>
<dbReference type="Proteomes" id="UP000219440">
    <property type="component" value="Unassembled WGS sequence"/>
</dbReference>
<keyword evidence="3 6" id="KW-0812">Transmembrane</keyword>
<evidence type="ECO:0000256" key="6">
    <source>
        <dbReference type="SAM" id="Phobius"/>
    </source>
</evidence>
<name>A0A2C8ZIY8_9MICO</name>
<dbReference type="Pfam" id="PF00482">
    <property type="entry name" value="T2SSF"/>
    <property type="match status" value="1"/>
</dbReference>
<evidence type="ECO:0000256" key="1">
    <source>
        <dbReference type="ARBA" id="ARBA00004651"/>
    </source>
</evidence>
<dbReference type="Gene3D" id="1.20.81.30">
    <property type="entry name" value="Type II secretion system (T2SS), domain F"/>
    <property type="match status" value="1"/>
</dbReference>
<organism evidence="8 9">
    <name type="scientific">Salinibacterium xinjiangense</name>
    <dbReference type="NCBI Taxonomy" id="386302"/>
    <lineage>
        <taxon>Bacteria</taxon>
        <taxon>Bacillati</taxon>
        <taxon>Actinomycetota</taxon>
        <taxon>Actinomycetes</taxon>
        <taxon>Micrococcales</taxon>
        <taxon>Microbacteriaceae</taxon>
        <taxon>Salinibacterium</taxon>
    </lineage>
</organism>
<evidence type="ECO:0000259" key="7">
    <source>
        <dbReference type="Pfam" id="PF00482"/>
    </source>
</evidence>
<keyword evidence="4 6" id="KW-1133">Transmembrane helix</keyword>
<dbReference type="PANTHER" id="PTHR35007">
    <property type="entry name" value="INTEGRAL MEMBRANE PROTEIN-RELATED"/>
    <property type="match status" value="1"/>
</dbReference>
<dbReference type="InterPro" id="IPR042094">
    <property type="entry name" value="T2SS_GspF_sf"/>
</dbReference>
<evidence type="ECO:0000313" key="9">
    <source>
        <dbReference type="Proteomes" id="UP000219440"/>
    </source>
</evidence>
<dbReference type="PANTHER" id="PTHR35007:SF4">
    <property type="entry name" value="CONSERVED TRANSMEMBRANE PROTEIN-RELATED"/>
    <property type="match status" value="1"/>
</dbReference>
<dbReference type="EMBL" id="OCST01000003">
    <property type="protein sequence ID" value="SOE64795.1"/>
    <property type="molecule type" value="Genomic_DNA"/>
</dbReference>
<keyword evidence="2" id="KW-1003">Cell membrane</keyword>
<dbReference type="AlphaFoldDB" id="A0A2C8ZIY8"/>
<reference evidence="8 9" key="1">
    <citation type="submission" date="2017-09" db="EMBL/GenBank/DDBJ databases">
        <authorList>
            <person name="Ehlers B."/>
            <person name="Leendertz F.H."/>
        </authorList>
    </citation>
    <scope>NUCLEOTIDE SEQUENCE [LARGE SCALE GENOMIC DNA]</scope>
    <source>
        <strain evidence="8 9">CGMCC 1.05381</strain>
    </source>
</reference>
<gene>
    <name evidence="8" type="ORF">SAMN06296378_1447</name>
</gene>
<feature type="transmembrane region" description="Helical" evidence="6">
    <location>
        <begin position="110"/>
        <end position="127"/>
    </location>
</feature>
<feature type="transmembrane region" description="Helical" evidence="6">
    <location>
        <begin position="133"/>
        <end position="152"/>
    </location>
</feature>
<comment type="subcellular location">
    <subcellularLocation>
        <location evidence="1">Cell membrane</location>
        <topology evidence="1">Multi-pass membrane protein</topology>
    </subcellularLocation>
</comment>
<keyword evidence="5 6" id="KW-0472">Membrane</keyword>
<dbReference type="GO" id="GO:0005886">
    <property type="term" value="C:plasma membrane"/>
    <property type="evidence" value="ECO:0007669"/>
    <property type="project" value="UniProtKB-SubCell"/>
</dbReference>
<proteinExistence type="predicted"/>
<dbReference type="RefSeq" id="WP_179691829.1">
    <property type="nucleotide sequence ID" value="NZ_BMLC01000001.1"/>
</dbReference>
<feature type="transmembrane region" description="Helical" evidence="6">
    <location>
        <begin position="6"/>
        <end position="27"/>
    </location>
</feature>
<keyword evidence="9" id="KW-1185">Reference proteome</keyword>
<feature type="domain" description="Type II secretion system protein GspF" evidence="7">
    <location>
        <begin position="177"/>
        <end position="299"/>
    </location>
</feature>
<sequence length="312" mass="33067">MTQLVAWAVVAGIGLGFGLWCLASVMPRMSRPRLARRVAPYVVDISPQARELLAPATPGPLPVLGMLVEPLVSRARAALESTLGGSEILARRLRQSGSLTTVEALRSQQLLWGLGGAVVGIAVAITAAQTQPVAPPIQVVVVALFFAAGVFGRDQLLQRAARKRLERLSSELPVVLEFLTLSLSAGEGILDALRRISKVSAGELSRELAGVVASVNTGLPLADTLTSVASDLELPAFSRCVEQLVGALERGTPLAEVLRAQAQDSRDAAKRDLLESAGKKEIAMLFPLVFLILPVTILFAIYPGIFVLQLGF</sequence>
<protein>
    <submittedName>
        <fullName evidence="8">Tight adherence protein C</fullName>
    </submittedName>
</protein>
<evidence type="ECO:0000256" key="2">
    <source>
        <dbReference type="ARBA" id="ARBA00022475"/>
    </source>
</evidence>